<dbReference type="EMBL" id="FXUO01000011">
    <property type="protein sequence ID" value="SMP97004.1"/>
    <property type="molecule type" value="Genomic_DNA"/>
</dbReference>
<proteinExistence type="predicted"/>
<comment type="caution">
    <text evidence="1">The sequence shown here is derived from an EMBL/GenBank/DDBJ whole genome shotgun (WGS) entry which is preliminary data.</text>
</comment>
<reference evidence="1 2" key="1">
    <citation type="submission" date="2017-05" db="EMBL/GenBank/DDBJ databases">
        <authorList>
            <person name="Varghese N."/>
            <person name="Submissions S."/>
        </authorList>
    </citation>
    <scope>NUCLEOTIDE SEQUENCE [LARGE SCALE GENOMIC DNA]</scope>
    <source>
        <strain evidence="1 2">DSM 18015</strain>
    </source>
</reference>
<organism evidence="1 2">
    <name type="scientific">Epilithonimonas pallida</name>
    <dbReference type="NCBI Taxonomy" id="373671"/>
    <lineage>
        <taxon>Bacteria</taxon>
        <taxon>Pseudomonadati</taxon>
        <taxon>Bacteroidota</taxon>
        <taxon>Flavobacteriia</taxon>
        <taxon>Flavobacteriales</taxon>
        <taxon>Weeksellaceae</taxon>
        <taxon>Chryseobacterium group</taxon>
        <taxon>Epilithonimonas</taxon>
    </lineage>
</organism>
<dbReference type="RefSeq" id="WP_283418021.1">
    <property type="nucleotide sequence ID" value="NZ_FXUO01000011.1"/>
</dbReference>
<protein>
    <submittedName>
        <fullName evidence="1">Uncharacterized protein</fullName>
    </submittedName>
</protein>
<evidence type="ECO:0000313" key="1">
    <source>
        <dbReference type="EMBL" id="SMP97004.1"/>
    </source>
</evidence>
<dbReference type="Proteomes" id="UP001158050">
    <property type="component" value="Unassembled WGS sequence"/>
</dbReference>
<accession>A0ABY1R731</accession>
<sequence>MFIYLFCPGAKGLADLVPKTFLACPGGIGLSAERFEGCGGLGGRGGAAHSIKLKEKTTIAR</sequence>
<name>A0ABY1R731_9FLAO</name>
<evidence type="ECO:0000313" key="2">
    <source>
        <dbReference type="Proteomes" id="UP001158050"/>
    </source>
</evidence>
<gene>
    <name evidence="1" type="ORF">SAMN05421679_1118</name>
</gene>
<keyword evidence="2" id="KW-1185">Reference proteome</keyword>